<gene>
    <name evidence="2" type="ORF">ACFSJD_39555</name>
</gene>
<proteinExistence type="predicted"/>
<keyword evidence="3" id="KW-1185">Reference proteome</keyword>
<protein>
    <submittedName>
        <fullName evidence="2">Uncharacterized protein</fullName>
    </submittedName>
</protein>
<reference evidence="3" key="1">
    <citation type="journal article" date="2019" name="Int. J. Syst. Evol. Microbiol.">
        <title>The Global Catalogue of Microorganisms (GCM) 10K type strain sequencing project: providing services to taxonomists for standard genome sequencing and annotation.</title>
        <authorList>
            <consortium name="The Broad Institute Genomics Platform"/>
            <consortium name="The Broad Institute Genome Sequencing Center for Infectious Disease"/>
            <person name="Wu L."/>
            <person name="Ma J."/>
        </authorList>
    </citation>
    <scope>NUCLEOTIDE SEQUENCE [LARGE SCALE GENOMIC DNA]</scope>
    <source>
        <strain evidence="3">CCM 7043</strain>
    </source>
</reference>
<evidence type="ECO:0000313" key="2">
    <source>
        <dbReference type="EMBL" id="MFD1523635.1"/>
    </source>
</evidence>
<dbReference type="RefSeq" id="WP_344722982.1">
    <property type="nucleotide sequence ID" value="NZ_BAAAUS010000016.1"/>
</dbReference>
<sequence>MDTATVIANAMTDYLLASGTNKAPATRAPVHMAAWLDARGYRLVRPSAPHPAEQEDQNEFTRIASSIDWHSADITSEAKSEIVRQIVDAVTTAATVSTDKRQSAPLGARHPSRFRPTIVRSTTAGSEPAAEVAEPPESPSGYTQVNAHSTNAQPCSIELYGSRRESTPLRSVPATPAQAETPLRASVELPEPIRPAGYAERDPYKVTWAGGVHLLGARILVIPCRTVNSPEDARAHAAAVLAAAARMRR</sequence>
<evidence type="ECO:0000313" key="3">
    <source>
        <dbReference type="Proteomes" id="UP001597114"/>
    </source>
</evidence>
<evidence type="ECO:0000256" key="1">
    <source>
        <dbReference type="SAM" id="MobiDB-lite"/>
    </source>
</evidence>
<dbReference type="EMBL" id="JBHUCO010000068">
    <property type="protein sequence ID" value="MFD1523635.1"/>
    <property type="molecule type" value="Genomic_DNA"/>
</dbReference>
<accession>A0ABW4F9H0</accession>
<feature type="region of interest" description="Disordered" evidence="1">
    <location>
        <begin position="118"/>
        <end position="147"/>
    </location>
</feature>
<comment type="caution">
    <text evidence="2">The sequence shown here is derived from an EMBL/GenBank/DDBJ whole genome shotgun (WGS) entry which is preliminary data.</text>
</comment>
<name>A0ABW4F9H0_9PSEU</name>
<feature type="compositionally biased region" description="Low complexity" evidence="1">
    <location>
        <begin position="124"/>
        <end position="141"/>
    </location>
</feature>
<organism evidence="2 3">
    <name type="scientific">Pseudonocardia yunnanensis</name>
    <dbReference type="NCBI Taxonomy" id="58107"/>
    <lineage>
        <taxon>Bacteria</taxon>
        <taxon>Bacillati</taxon>
        <taxon>Actinomycetota</taxon>
        <taxon>Actinomycetes</taxon>
        <taxon>Pseudonocardiales</taxon>
        <taxon>Pseudonocardiaceae</taxon>
        <taxon>Pseudonocardia</taxon>
    </lineage>
</organism>
<dbReference type="Proteomes" id="UP001597114">
    <property type="component" value="Unassembled WGS sequence"/>
</dbReference>